<keyword evidence="1" id="KW-0812">Transmembrane</keyword>
<dbReference type="KEGG" id="bdr:105229282"/>
<feature type="transmembrane region" description="Helical" evidence="1">
    <location>
        <begin position="228"/>
        <end position="248"/>
    </location>
</feature>
<protein>
    <submittedName>
        <fullName evidence="2">Uncharacterized protein</fullName>
    </submittedName>
</protein>
<dbReference type="OrthoDB" id="7732618at2759"/>
<accession>A0A034WET8</accession>
<dbReference type="EMBL" id="GAKP01006297">
    <property type="protein sequence ID" value="JAC52655.1"/>
    <property type="molecule type" value="Transcribed_RNA"/>
</dbReference>
<organism evidence="2">
    <name type="scientific">Bactrocera dorsalis</name>
    <name type="common">Oriental fruit fly</name>
    <name type="synonym">Dacus dorsalis</name>
    <dbReference type="NCBI Taxonomy" id="27457"/>
    <lineage>
        <taxon>Eukaryota</taxon>
        <taxon>Metazoa</taxon>
        <taxon>Ecdysozoa</taxon>
        <taxon>Arthropoda</taxon>
        <taxon>Hexapoda</taxon>
        <taxon>Insecta</taxon>
        <taxon>Pterygota</taxon>
        <taxon>Neoptera</taxon>
        <taxon>Endopterygota</taxon>
        <taxon>Diptera</taxon>
        <taxon>Brachycera</taxon>
        <taxon>Muscomorpha</taxon>
        <taxon>Tephritoidea</taxon>
        <taxon>Tephritidae</taxon>
        <taxon>Bactrocera</taxon>
        <taxon>Bactrocera</taxon>
    </lineage>
</organism>
<dbReference type="AlphaFoldDB" id="A0A034WET8"/>
<dbReference type="EMBL" id="GAKP01006295">
    <property type="protein sequence ID" value="JAC52657.1"/>
    <property type="molecule type" value="Transcribed_RNA"/>
</dbReference>
<keyword evidence="1" id="KW-0472">Membrane</keyword>
<evidence type="ECO:0000313" key="2">
    <source>
        <dbReference type="EMBL" id="JAC52655.1"/>
    </source>
</evidence>
<keyword evidence="1" id="KW-1133">Transmembrane helix</keyword>
<reference evidence="2" key="1">
    <citation type="journal article" date="2014" name="BMC Genomics">
        <title>Characterizing the developmental transcriptome of the oriental fruit fly, Bactrocera dorsalis (Diptera: Tephritidae) through comparative genomic analysis with Drosophila melanogaster utilizing modENCODE datasets.</title>
        <authorList>
            <person name="Geib S.M."/>
            <person name="Calla B."/>
            <person name="Hall B."/>
            <person name="Hou S."/>
            <person name="Manoukis N.C."/>
        </authorList>
    </citation>
    <scope>NUCLEOTIDE SEQUENCE</scope>
    <source>
        <strain evidence="2">Punador</strain>
    </source>
</reference>
<dbReference type="GeneID" id="105229282"/>
<name>A0A034WET8_BACDO</name>
<evidence type="ECO:0000256" key="1">
    <source>
        <dbReference type="SAM" id="Phobius"/>
    </source>
</evidence>
<sequence length="254" mass="28988">MQDLNTPVPSSLGVPAVRFDVNKEFQNRSLPPDRDSSIARLQRKSWIRSNNERRSNREALTTLLSSYGDNSNDCIERLLAEEISYRDLASLSSSDLQLMGFKDSKERQELITFFSELPNQDPTYKEICELPEAKTYNCEILGKAIDHLDNMRSALSAINYKLKILPPDDIIVGEKSFASRFVLESLAELKAVTFEIDKEIDDLTKVQLSKRYRQLDDINVKRRGYSSFGIWAFICTMTAAGVLASFYIPKLIRN</sequence>
<proteinExistence type="predicted"/>
<dbReference type="RefSeq" id="XP_011207764.2">
    <property type="nucleotide sequence ID" value="XM_011209462.4"/>
</dbReference>